<evidence type="ECO:0000256" key="3">
    <source>
        <dbReference type="ARBA" id="ARBA00023004"/>
    </source>
</evidence>
<feature type="non-terminal residue" evidence="5">
    <location>
        <position position="207"/>
    </location>
</feature>
<keyword evidence="2" id="KW-0479">Metal-binding</keyword>
<proteinExistence type="predicted"/>
<name>A0A382MIL8_9ZZZZ</name>
<dbReference type="Pfam" id="PF13442">
    <property type="entry name" value="Cytochrome_CBB3"/>
    <property type="match status" value="1"/>
</dbReference>
<dbReference type="Gene3D" id="1.10.760.10">
    <property type="entry name" value="Cytochrome c-like domain"/>
    <property type="match status" value="1"/>
</dbReference>
<evidence type="ECO:0000259" key="4">
    <source>
        <dbReference type="PROSITE" id="PS51007"/>
    </source>
</evidence>
<accession>A0A382MIL8</accession>
<feature type="domain" description="Cytochrome c" evidence="4">
    <location>
        <begin position="112"/>
        <end position="206"/>
    </location>
</feature>
<organism evidence="5">
    <name type="scientific">marine metagenome</name>
    <dbReference type="NCBI Taxonomy" id="408172"/>
    <lineage>
        <taxon>unclassified sequences</taxon>
        <taxon>metagenomes</taxon>
        <taxon>ecological metagenomes</taxon>
    </lineage>
</organism>
<dbReference type="GO" id="GO:0046872">
    <property type="term" value="F:metal ion binding"/>
    <property type="evidence" value="ECO:0007669"/>
    <property type="project" value="UniProtKB-KW"/>
</dbReference>
<reference evidence="5" key="1">
    <citation type="submission" date="2018-05" db="EMBL/GenBank/DDBJ databases">
        <authorList>
            <person name="Lanie J.A."/>
            <person name="Ng W.-L."/>
            <person name="Kazmierczak K.M."/>
            <person name="Andrzejewski T.M."/>
            <person name="Davidsen T.M."/>
            <person name="Wayne K.J."/>
            <person name="Tettelin H."/>
            <person name="Glass J.I."/>
            <person name="Rusch D."/>
            <person name="Podicherti R."/>
            <person name="Tsui H.-C.T."/>
            <person name="Winkler M.E."/>
        </authorList>
    </citation>
    <scope>NUCLEOTIDE SEQUENCE</scope>
</reference>
<dbReference type="GO" id="GO:0009055">
    <property type="term" value="F:electron transfer activity"/>
    <property type="evidence" value="ECO:0007669"/>
    <property type="project" value="InterPro"/>
</dbReference>
<dbReference type="PANTHER" id="PTHR40394:SF2">
    <property type="entry name" value="QUINOL:CYTOCHROME C OXIDOREDUCTASE MEMBRANE PROTEIN"/>
    <property type="match status" value="1"/>
</dbReference>
<protein>
    <recommendedName>
        <fullName evidence="4">Cytochrome c domain-containing protein</fullName>
    </recommendedName>
</protein>
<gene>
    <name evidence="5" type="ORF">METZ01_LOCUS300451</name>
</gene>
<sequence>MRYFLWIYALVVVTVVSIMGFRDEPFKNPPLEVFPDMDRQLKFLEQSENKLFADGRSDRLPPAGTVVRGNALDLGNVFSAEPDAGSAIFRTGKNPDGNFTARIPPEIGVDMALMRQGREAYDIHCSRCHGMYGNGRGVTAHFGLNPKNLTDPSNKLTYLEAAIPWTDGQIFNAITNGSASKIMLGMADKLNPKERWAIVLYVRALQS</sequence>
<evidence type="ECO:0000256" key="2">
    <source>
        <dbReference type="ARBA" id="ARBA00022723"/>
    </source>
</evidence>
<dbReference type="SUPFAM" id="SSF46626">
    <property type="entry name" value="Cytochrome c"/>
    <property type="match status" value="1"/>
</dbReference>
<keyword evidence="3" id="KW-0408">Iron</keyword>
<dbReference type="InterPro" id="IPR009056">
    <property type="entry name" value="Cyt_c-like_dom"/>
</dbReference>
<dbReference type="InterPro" id="IPR036909">
    <property type="entry name" value="Cyt_c-like_dom_sf"/>
</dbReference>
<dbReference type="EMBL" id="UINC01093290">
    <property type="protein sequence ID" value="SVC47597.1"/>
    <property type="molecule type" value="Genomic_DNA"/>
</dbReference>
<evidence type="ECO:0000256" key="1">
    <source>
        <dbReference type="ARBA" id="ARBA00022617"/>
    </source>
</evidence>
<dbReference type="AlphaFoldDB" id="A0A382MIL8"/>
<evidence type="ECO:0000313" key="5">
    <source>
        <dbReference type="EMBL" id="SVC47597.1"/>
    </source>
</evidence>
<dbReference type="GO" id="GO:0020037">
    <property type="term" value="F:heme binding"/>
    <property type="evidence" value="ECO:0007669"/>
    <property type="project" value="InterPro"/>
</dbReference>
<dbReference type="PROSITE" id="PS51007">
    <property type="entry name" value="CYTC"/>
    <property type="match status" value="1"/>
</dbReference>
<dbReference type="PANTHER" id="PTHR40394">
    <property type="entry name" value="LIPOPROTEIN-RELATED"/>
    <property type="match status" value="1"/>
</dbReference>
<keyword evidence="1" id="KW-0349">Heme</keyword>